<keyword evidence="3" id="KW-1185">Reference proteome</keyword>
<dbReference type="Proteomes" id="UP000662678">
    <property type="component" value="Unassembled WGS sequence"/>
</dbReference>
<name>A0ABQ3HB40_9NEIS</name>
<gene>
    <name evidence="2" type="ORF">GCM10011419_20890</name>
</gene>
<feature type="region of interest" description="Disordered" evidence="1">
    <location>
        <begin position="27"/>
        <end position="48"/>
    </location>
</feature>
<reference evidence="3" key="1">
    <citation type="journal article" date="2019" name="Int. J. Syst. Evol. Microbiol.">
        <title>The Global Catalogue of Microorganisms (GCM) 10K type strain sequencing project: providing services to taxonomists for standard genome sequencing and annotation.</title>
        <authorList>
            <consortium name="The Broad Institute Genomics Platform"/>
            <consortium name="The Broad Institute Genome Sequencing Center for Infectious Disease"/>
            <person name="Wu L."/>
            <person name="Ma J."/>
        </authorList>
    </citation>
    <scope>NUCLEOTIDE SEQUENCE [LARGE SCALE GENOMIC DNA]</scope>
    <source>
        <strain evidence="3">KCTC 23713</strain>
    </source>
</reference>
<accession>A0ABQ3HB40</accession>
<dbReference type="RefSeq" id="WP_189353593.1">
    <property type="nucleotide sequence ID" value="NZ_BMYP01000025.1"/>
</dbReference>
<evidence type="ECO:0000256" key="1">
    <source>
        <dbReference type="SAM" id="MobiDB-lite"/>
    </source>
</evidence>
<dbReference type="EMBL" id="BMYP01000025">
    <property type="protein sequence ID" value="GHD78598.1"/>
    <property type="molecule type" value="Genomic_DNA"/>
</dbReference>
<sequence>MAEKKAPDAGSGASLYLNAAARRRIDPVPAMPGDAQTTQQGKKAGRIRATWRVSQSKPADYTKITARCQAKLSGQSGQ</sequence>
<proteinExistence type="predicted"/>
<protein>
    <submittedName>
        <fullName evidence="2">Uncharacterized protein</fullName>
    </submittedName>
</protein>
<evidence type="ECO:0000313" key="2">
    <source>
        <dbReference type="EMBL" id="GHD78598.1"/>
    </source>
</evidence>
<comment type="caution">
    <text evidence="2">The sequence shown here is derived from an EMBL/GenBank/DDBJ whole genome shotgun (WGS) entry which is preliminary data.</text>
</comment>
<evidence type="ECO:0000313" key="3">
    <source>
        <dbReference type="Proteomes" id="UP000662678"/>
    </source>
</evidence>
<organism evidence="2 3">
    <name type="scientific">Vogesella fluminis</name>
    <dbReference type="NCBI Taxonomy" id="1069161"/>
    <lineage>
        <taxon>Bacteria</taxon>
        <taxon>Pseudomonadati</taxon>
        <taxon>Pseudomonadota</taxon>
        <taxon>Betaproteobacteria</taxon>
        <taxon>Neisseriales</taxon>
        <taxon>Chromobacteriaceae</taxon>
        <taxon>Vogesella</taxon>
    </lineage>
</organism>